<evidence type="ECO:0000313" key="3">
    <source>
        <dbReference type="EMBL" id="GLQ25774.1"/>
    </source>
</evidence>
<keyword evidence="2" id="KW-0732">Signal</keyword>
<reference evidence="3" key="2">
    <citation type="submission" date="2023-01" db="EMBL/GenBank/DDBJ databases">
        <title>Draft genome sequence of Sulfitobacter pacificus strain NBRC 109915.</title>
        <authorList>
            <person name="Sun Q."/>
            <person name="Mori K."/>
        </authorList>
    </citation>
    <scope>NUCLEOTIDE SEQUENCE</scope>
    <source>
        <strain evidence="3">NBRC 109915</strain>
    </source>
</reference>
<feature type="region of interest" description="Disordered" evidence="1">
    <location>
        <begin position="34"/>
        <end position="98"/>
    </location>
</feature>
<dbReference type="EMBL" id="BSNL01000001">
    <property type="protein sequence ID" value="GLQ25774.1"/>
    <property type="molecule type" value="Genomic_DNA"/>
</dbReference>
<dbReference type="Proteomes" id="UP001161388">
    <property type="component" value="Unassembled WGS sequence"/>
</dbReference>
<organism evidence="3 4">
    <name type="scientific">Sulfitobacter pacificus</name>
    <dbReference type="NCBI Taxonomy" id="1499314"/>
    <lineage>
        <taxon>Bacteria</taxon>
        <taxon>Pseudomonadati</taxon>
        <taxon>Pseudomonadota</taxon>
        <taxon>Alphaproteobacteria</taxon>
        <taxon>Rhodobacterales</taxon>
        <taxon>Roseobacteraceae</taxon>
        <taxon>Sulfitobacter</taxon>
    </lineage>
</organism>
<feature type="compositionally biased region" description="Basic and acidic residues" evidence="1">
    <location>
        <begin position="40"/>
        <end position="69"/>
    </location>
</feature>
<feature type="compositionally biased region" description="Low complexity" evidence="1">
    <location>
        <begin position="71"/>
        <end position="85"/>
    </location>
</feature>
<evidence type="ECO:0000256" key="1">
    <source>
        <dbReference type="SAM" id="MobiDB-lite"/>
    </source>
</evidence>
<sequence>MKLLITTAAAALISTTAFADNSDRYNDLRLDTSETAQRVFSDETRPTDLDAAQRGKSQERSTAGTEKENATTFSTRSTISSIGEGYPYGGSGAGNDSR</sequence>
<feature type="compositionally biased region" description="Gly residues" evidence="1">
    <location>
        <begin position="86"/>
        <end position="98"/>
    </location>
</feature>
<feature type="signal peptide" evidence="2">
    <location>
        <begin position="1"/>
        <end position="19"/>
    </location>
</feature>
<comment type="caution">
    <text evidence="3">The sequence shown here is derived from an EMBL/GenBank/DDBJ whole genome shotgun (WGS) entry which is preliminary data.</text>
</comment>
<gene>
    <name evidence="3" type="ORF">GCM10007927_05770</name>
</gene>
<name>A0ABQ5VE33_9RHOB</name>
<protein>
    <submittedName>
        <fullName evidence="3">Uncharacterized protein</fullName>
    </submittedName>
</protein>
<dbReference type="RefSeq" id="WP_284370375.1">
    <property type="nucleotide sequence ID" value="NZ_BSNL01000001.1"/>
</dbReference>
<accession>A0ABQ5VE33</accession>
<feature type="chain" id="PRO_5047166778" evidence="2">
    <location>
        <begin position="20"/>
        <end position="98"/>
    </location>
</feature>
<reference evidence="3" key="1">
    <citation type="journal article" date="2014" name="Int. J. Syst. Evol. Microbiol.">
        <title>Complete genome of a new Firmicutes species belonging to the dominant human colonic microbiota ('Ruminococcus bicirculans') reveals two chromosomes and a selective capacity to utilize plant glucans.</title>
        <authorList>
            <consortium name="NISC Comparative Sequencing Program"/>
            <person name="Wegmann U."/>
            <person name="Louis P."/>
            <person name="Goesmann A."/>
            <person name="Henrissat B."/>
            <person name="Duncan S.H."/>
            <person name="Flint H.J."/>
        </authorList>
    </citation>
    <scope>NUCLEOTIDE SEQUENCE</scope>
    <source>
        <strain evidence="3">NBRC 109915</strain>
    </source>
</reference>
<proteinExistence type="predicted"/>
<evidence type="ECO:0000256" key="2">
    <source>
        <dbReference type="SAM" id="SignalP"/>
    </source>
</evidence>
<evidence type="ECO:0000313" key="4">
    <source>
        <dbReference type="Proteomes" id="UP001161388"/>
    </source>
</evidence>
<keyword evidence="4" id="KW-1185">Reference proteome</keyword>